<sequence length="131" mass="14926">MEMSQHLLLKVTLLFYCGLVTVSSLSWGPAIITANGKRSFIPPTDIYSLEKQLEAWRCCPEGLKTSWDMFQGERNEYSYCKQATKCCSHLMEVSTQHVDGTGFSLCVKDTAYQKTMNTLRVLTKLMNKKQN</sequence>
<name>A0A8J1TU18_OWEFU</name>
<evidence type="ECO:0000313" key="2">
    <source>
        <dbReference type="Proteomes" id="UP000749559"/>
    </source>
</evidence>
<protein>
    <submittedName>
        <fullName evidence="1">Uncharacterized protein</fullName>
    </submittedName>
</protein>
<proteinExistence type="predicted"/>
<dbReference type="Proteomes" id="UP000749559">
    <property type="component" value="Unassembled WGS sequence"/>
</dbReference>
<dbReference type="AlphaFoldDB" id="A0A8J1TU18"/>
<evidence type="ECO:0000313" key="1">
    <source>
        <dbReference type="EMBL" id="CAH1776193.1"/>
    </source>
</evidence>
<gene>
    <name evidence="1" type="ORF">OFUS_LOCUS3395</name>
</gene>
<comment type="caution">
    <text evidence="1">The sequence shown here is derived from an EMBL/GenBank/DDBJ whole genome shotgun (WGS) entry which is preliminary data.</text>
</comment>
<organism evidence="1 2">
    <name type="scientific">Owenia fusiformis</name>
    <name type="common">Polychaete worm</name>
    <dbReference type="NCBI Taxonomy" id="6347"/>
    <lineage>
        <taxon>Eukaryota</taxon>
        <taxon>Metazoa</taxon>
        <taxon>Spiralia</taxon>
        <taxon>Lophotrochozoa</taxon>
        <taxon>Annelida</taxon>
        <taxon>Polychaeta</taxon>
        <taxon>Sedentaria</taxon>
        <taxon>Canalipalpata</taxon>
        <taxon>Sabellida</taxon>
        <taxon>Oweniida</taxon>
        <taxon>Oweniidae</taxon>
        <taxon>Owenia</taxon>
    </lineage>
</organism>
<dbReference type="EMBL" id="CAIIXF020000001">
    <property type="protein sequence ID" value="CAH1776193.1"/>
    <property type="molecule type" value="Genomic_DNA"/>
</dbReference>
<keyword evidence="2" id="KW-1185">Reference proteome</keyword>
<reference evidence="1" key="1">
    <citation type="submission" date="2022-03" db="EMBL/GenBank/DDBJ databases">
        <authorList>
            <person name="Martin C."/>
        </authorList>
    </citation>
    <scope>NUCLEOTIDE SEQUENCE</scope>
</reference>
<accession>A0A8J1TU18</accession>